<accession>A0AAW0FYZ2</accession>
<keyword evidence="2" id="KW-0472">Membrane</keyword>
<dbReference type="InterPro" id="IPR052743">
    <property type="entry name" value="Glutaminase_GtaA"/>
</dbReference>
<dbReference type="Pfam" id="PF17168">
    <property type="entry name" value="DUF5127"/>
    <property type="match status" value="1"/>
</dbReference>
<dbReference type="InterPro" id="IPR008928">
    <property type="entry name" value="6-hairpin_glycosidase_sf"/>
</dbReference>
<name>A0AAW0FYZ2_9APHY</name>
<evidence type="ECO:0000256" key="1">
    <source>
        <dbReference type="SAM" id="MobiDB-lite"/>
    </source>
</evidence>
<dbReference type="Gene3D" id="1.50.10.10">
    <property type="match status" value="1"/>
</dbReference>
<dbReference type="PANTHER" id="PTHR31987:SF1">
    <property type="entry name" value="GLUTAMINASE A"/>
    <property type="match status" value="1"/>
</dbReference>
<keyword evidence="2" id="KW-0812">Transmembrane</keyword>
<evidence type="ECO:0000313" key="6">
    <source>
        <dbReference type="EMBL" id="KAK7686293.1"/>
    </source>
</evidence>
<feature type="region of interest" description="Disordered" evidence="1">
    <location>
        <begin position="704"/>
        <end position="730"/>
    </location>
</feature>
<keyword evidence="3" id="KW-0732">Signal</keyword>
<comment type="caution">
    <text evidence="6">The sequence shown here is derived from an EMBL/GenBank/DDBJ whole genome shotgun (WGS) entry which is preliminary data.</text>
</comment>
<keyword evidence="7" id="KW-1185">Reference proteome</keyword>
<dbReference type="InterPro" id="IPR033433">
    <property type="entry name" value="GtaA_N"/>
</dbReference>
<dbReference type="PANTHER" id="PTHR31987">
    <property type="entry name" value="GLUTAMINASE A-RELATED"/>
    <property type="match status" value="1"/>
</dbReference>
<feature type="compositionally biased region" description="Polar residues" evidence="1">
    <location>
        <begin position="837"/>
        <end position="857"/>
    </location>
</feature>
<evidence type="ECO:0008006" key="8">
    <source>
        <dbReference type="Google" id="ProtNLM"/>
    </source>
</evidence>
<dbReference type="AlphaFoldDB" id="A0AAW0FYZ2"/>
<reference evidence="6 7" key="1">
    <citation type="submission" date="2022-09" db="EMBL/GenBank/DDBJ databases">
        <authorList>
            <person name="Palmer J.M."/>
        </authorList>
    </citation>
    <scope>NUCLEOTIDE SEQUENCE [LARGE SCALE GENOMIC DNA]</scope>
    <source>
        <strain evidence="6 7">DSM 7382</strain>
    </source>
</reference>
<organism evidence="6 7">
    <name type="scientific">Cerrena zonata</name>
    <dbReference type="NCBI Taxonomy" id="2478898"/>
    <lineage>
        <taxon>Eukaryota</taxon>
        <taxon>Fungi</taxon>
        <taxon>Dikarya</taxon>
        <taxon>Basidiomycota</taxon>
        <taxon>Agaricomycotina</taxon>
        <taxon>Agaricomycetes</taxon>
        <taxon>Polyporales</taxon>
        <taxon>Cerrenaceae</taxon>
        <taxon>Cerrena</taxon>
    </lineage>
</organism>
<feature type="domain" description="Glutaminase A N-terminal" evidence="5">
    <location>
        <begin position="92"/>
        <end position="335"/>
    </location>
</feature>
<dbReference type="EMBL" id="JASBNA010000017">
    <property type="protein sequence ID" value="KAK7686293.1"/>
    <property type="molecule type" value="Genomic_DNA"/>
</dbReference>
<evidence type="ECO:0000259" key="5">
    <source>
        <dbReference type="Pfam" id="PF17168"/>
    </source>
</evidence>
<evidence type="ECO:0000256" key="3">
    <source>
        <dbReference type="SAM" id="SignalP"/>
    </source>
</evidence>
<dbReference type="GO" id="GO:0003824">
    <property type="term" value="F:catalytic activity"/>
    <property type="evidence" value="ECO:0007669"/>
    <property type="project" value="UniProtKB-ARBA"/>
</dbReference>
<evidence type="ECO:0000313" key="7">
    <source>
        <dbReference type="Proteomes" id="UP001385951"/>
    </source>
</evidence>
<feature type="compositionally biased region" description="Polar residues" evidence="1">
    <location>
        <begin position="704"/>
        <end position="728"/>
    </location>
</feature>
<dbReference type="GO" id="GO:0005975">
    <property type="term" value="P:carbohydrate metabolic process"/>
    <property type="evidence" value="ECO:0007669"/>
    <property type="project" value="InterPro"/>
</dbReference>
<keyword evidence="2" id="KW-1133">Transmembrane helix</keyword>
<dbReference type="Pfam" id="PF16335">
    <property type="entry name" value="GtaA_6_Hairpin"/>
    <property type="match status" value="1"/>
</dbReference>
<feature type="chain" id="PRO_5043609201" description="DUF1793-domain-containing protein" evidence="3">
    <location>
        <begin position="20"/>
        <end position="910"/>
    </location>
</feature>
<feature type="transmembrane region" description="Helical" evidence="2">
    <location>
        <begin position="733"/>
        <end position="757"/>
    </location>
</feature>
<evidence type="ECO:0000256" key="2">
    <source>
        <dbReference type="SAM" id="Phobius"/>
    </source>
</evidence>
<proteinExistence type="predicted"/>
<feature type="domain" description="Glutaminase A central" evidence="4">
    <location>
        <begin position="341"/>
        <end position="696"/>
    </location>
</feature>
<evidence type="ECO:0000259" key="4">
    <source>
        <dbReference type="Pfam" id="PF16335"/>
    </source>
</evidence>
<dbReference type="InterPro" id="IPR032514">
    <property type="entry name" value="GtaA_central"/>
</dbReference>
<dbReference type="Proteomes" id="UP001385951">
    <property type="component" value="Unassembled WGS sequence"/>
</dbReference>
<protein>
    <recommendedName>
        <fullName evidence="8">DUF1793-domain-containing protein</fullName>
    </recommendedName>
</protein>
<dbReference type="InterPro" id="IPR012341">
    <property type="entry name" value="6hp_glycosidase-like_sf"/>
</dbReference>
<dbReference type="SUPFAM" id="SSF48208">
    <property type="entry name" value="Six-hairpin glycosidases"/>
    <property type="match status" value="1"/>
</dbReference>
<feature type="region of interest" description="Disordered" evidence="1">
    <location>
        <begin position="819"/>
        <end position="873"/>
    </location>
</feature>
<feature type="signal peptide" evidence="3">
    <location>
        <begin position="1"/>
        <end position="19"/>
    </location>
</feature>
<gene>
    <name evidence="6" type="ORF">QCA50_010517</name>
</gene>
<sequence>MTTFTLAFLFLSCIHISHAIQVPSIVRSPYLNLWTPSDKLASAAGGFPEAIFGSSWSGAISVNNVSYQWWGDARDSVTNTSILTGTVQITPTRTTYFLRAGVVDLNVTAFSPIEPTDPVKQSLPIAYLSVTLRLFATEKQTVRLFSSIDGAWGPGPTSLAEAFRTVNTGHSLYFHSQLYPNTSTAALGEDLRDSLTNVVYGMSLDTPGSITQCTGNTFNCYDQFLATGKLFESNTTMSNPIVSLYPDRMQLGTSFAVDVSDTLLPGESESLTITWAIGSMRDPVVTYKTPSGVLQQRSPYYRSQFSSISSIVDSAVSDFSNATTRADELDKKLTDTAKNTSDTYAQLVALSARAVMGATELTISNGTDGNFNTSDAKLFMLDVGVSDRVNPVDTLYTAFPFFVTVNPAWLGQLLEPLLEYQSSIQYELPYAALDIGQTYPNATGDNQAHNQGLDQSGNMLIMSLAYARASNDTSFLAKHYTLLKSWANYITSFQLVPVQDNTTSSTSTTTITSTNLALKGIIGIKSMSEISTLLGFKDDASEFAQRASNDSSVWNSVALSSDSSHILPIYGETDSKWAQIYNLFVDKALGMNLVNSSIYDAQTKYYRNMTYAQKSPFYGIPLDSSSDNGNAAFTMFTAASVTDGSVRDVLYSALLARANATDWTNLPTLYNTTDPVEFIDNNGNASPALGASFAQLALSVPQLSTSASQAGNDQDGNNQSENNTGSSRHNNRAGAIAGGVIGGLALLALLVIAVFFWRRRYLKRQRVPHNLIPVANEDSYTPTPFTASPSTHHLISPTSKTLMSPDTLVFSPSGKVVMQPAPQPSQPMSEKAALVASLQTPPSSQSAESQTGGSRSPSDIVPPIEAENSSEVEELRVEMERLRQEVTFLHADRVVTGDNNVESLPRYGDS</sequence>